<reference evidence="4 6" key="3">
    <citation type="submission" date="2016-12" db="EMBL/GenBank/DDBJ databases">
        <title>The new phylogeny of genus Mycobacterium.</title>
        <authorList>
            <person name="Tortoli E."/>
            <person name="Trovato A."/>
            <person name="Cirillo D.M."/>
        </authorList>
    </citation>
    <scope>NUCLEOTIDE SEQUENCE [LARGE SCALE GENOMIC DNA]</scope>
    <source>
        <strain evidence="4 6">DSM 44942</strain>
    </source>
</reference>
<reference evidence="5" key="1">
    <citation type="submission" date="2015-04" db="EMBL/GenBank/DDBJ databases">
        <title>Genome sequence of Mycobacterium arupense GUC1.</title>
        <authorList>
            <person name="Greninger A.L."/>
            <person name="Cunningham G."/>
            <person name="Chiu C.Y."/>
            <person name="Miller S."/>
        </authorList>
    </citation>
    <scope>NUCLEOTIDE SEQUENCE [LARGE SCALE GENOMIC DNA]</scope>
    <source>
        <strain evidence="5">GUC1</strain>
    </source>
</reference>
<evidence type="ECO:0000256" key="2">
    <source>
        <dbReference type="SAM" id="SignalP"/>
    </source>
</evidence>
<dbReference type="EMBL" id="LASW01000001">
    <property type="protein sequence ID" value="KKC01340.1"/>
    <property type="molecule type" value="Genomic_DNA"/>
</dbReference>
<dbReference type="Proteomes" id="UP000034416">
    <property type="component" value="Unassembled WGS sequence"/>
</dbReference>
<evidence type="ECO:0000313" key="5">
    <source>
        <dbReference type="Proteomes" id="UP000034416"/>
    </source>
</evidence>
<comment type="caution">
    <text evidence="3">The sequence shown here is derived from an EMBL/GenBank/DDBJ whole genome shotgun (WGS) entry which is preliminary data.</text>
</comment>
<dbReference type="Proteomes" id="UP000192327">
    <property type="component" value="Unassembled WGS sequence"/>
</dbReference>
<dbReference type="PATRIC" id="fig|342002.3.peg.291"/>
<feature type="region of interest" description="Disordered" evidence="1">
    <location>
        <begin position="38"/>
        <end position="58"/>
    </location>
</feature>
<feature type="chain" id="PRO_5039089617" description="PE-PGRS family protein" evidence="2">
    <location>
        <begin position="30"/>
        <end position="100"/>
    </location>
</feature>
<organism evidence="3 5">
    <name type="scientific">Mycolicibacter arupensis</name>
    <dbReference type="NCBI Taxonomy" id="342002"/>
    <lineage>
        <taxon>Bacteria</taxon>
        <taxon>Bacillati</taxon>
        <taxon>Actinomycetota</taxon>
        <taxon>Actinomycetes</taxon>
        <taxon>Mycobacteriales</taxon>
        <taxon>Mycobacteriaceae</taxon>
        <taxon>Mycolicibacter</taxon>
    </lineage>
</organism>
<dbReference type="EMBL" id="MVHH01000002">
    <property type="protein sequence ID" value="ORA00838.1"/>
    <property type="molecule type" value="Genomic_DNA"/>
</dbReference>
<feature type="compositionally biased region" description="Gly residues" evidence="1">
    <location>
        <begin position="47"/>
        <end position="58"/>
    </location>
</feature>
<name>A0A0F5N393_9MYCO</name>
<proteinExistence type="predicted"/>
<protein>
    <recommendedName>
        <fullName evidence="7">PE-PGRS family protein</fullName>
    </recommendedName>
</protein>
<sequence length="100" mass="9641">MLSIRKFVGSMFVATAAAAITLAPTGVMLSTGSAGTPGHAVVAQPHGSGGPDGNGGGSGCGHDAGWQGCGGFIPGQGGFGHGCFNGICGSWDSNRGWFSG</sequence>
<evidence type="ECO:0000256" key="1">
    <source>
        <dbReference type="SAM" id="MobiDB-lite"/>
    </source>
</evidence>
<evidence type="ECO:0000313" key="3">
    <source>
        <dbReference type="EMBL" id="KKC01340.1"/>
    </source>
</evidence>
<keyword evidence="2" id="KW-0732">Signal</keyword>
<dbReference type="RefSeq" id="WP_046187574.1">
    <property type="nucleotide sequence ID" value="NZ_JACKUJ010000045.1"/>
</dbReference>
<reference evidence="3" key="2">
    <citation type="submission" date="2015-04" db="EMBL/GenBank/DDBJ databases">
        <title>Genome sequence of Mycobacterium arupense strain GUC1.</title>
        <authorList>
            <person name="Greninger A.L."/>
            <person name="Cunningham G."/>
            <person name="Chiu C.Y."/>
            <person name="Miller S."/>
        </authorList>
    </citation>
    <scope>NUCLEOTIDE SEQUENCE</scope>
    <source>
        <strain evidence="3">GUC1</strain>
    </source>
</reference>
<gene>
    <name evidence="4" type="ORF">BST15_01700</name>
    <name evidence="3" type="ORF">WR43_00045</name>
</gene>
<evidence type="ECO:0000313" key="4">
    <source>
        <dbReference type="EMBL" id="ORA00838.1"/>
    </source>
</evidence>
<feature type="signal peptide" evidence="2">
    <location>
        <begin position="1"/>
        <end position="29"/>
    </location>
</feature>
<accession>A0A0F5N393</accession>
<dbReference type="AlphaFoldDB" id="A0A0F5N393"/>
<evidence type="ECO:0008006" key="7">
    <source>
        <dbReference type="Google" id="ProtNLM"/>
    </source>
</evidence>
<keyword evidence="6" id="KW-1185">Reference proteome</keyword>
<evidence type="ECO:0000313" key="6">
    <source>
        <dbReference type="Proteomes" id="UP000192327"/>
    </source>
</evidence>